<evidence type="ECO:0000256" key="7">
    <source>
        <dbReference type="ARBA" id="ARBA00023136"/>
    </source>
</evidence>
<keyword evidence="2" id="KW-1003">Cell membrane</keyword>
<dbReference type="RefSeq" id="WP_089655049.1">
    <property type="nucleotide sequence ID" value="NZ_FNDF01000001.1"/>
</dbReference>
<evidence type="ECO:0000313" key="12">
    <source>
        <dbReference type="Proteomes" id="UP000198945"/>
    </source>
</evidence>
<dbReference type="NCBIfam" id="TIGR02532">
    <property type="entry name" value="IV_pilin_GFxxxE"/>
    <property type="match status" value="1"/>
</dbReference>
<feature type="transmembrane region" description="Helical" evidence="8">
    <location>
        <begin position="6"/>
        <end position="26"/>
    </location>
</feature>
<evidence type="ECO:0000256" key="4">
    <source>
        <dbReference type="ARBA" id="ARBA00022519"/>
    </source>
</evidence>
<proteinExistence type="predicted"/>
<dbReference type="EMBL" id="FNEH01000001">
    <property type="protein sequence ID" value="SDI04400.1"/>
    <property type="molecule type" value="Genomic_DNA"/>
</dbReference>
<organism evidence="10 12">
    <name type="scientific">Halanaerobium congolense</name>
    <dbReference type="NCBI Taxonomy" id="54121"/>
    <lineage>
        <taxon>Bacteria</taxon>
        <taxon>Bacillati</taxon>
        <taxon>Bacillota</taxon>
        <taxon>Clostridia</taxon>
        <taxon>Halanaerobiales</taxon>
        <taxon>Halanaerobiaceae</taxon>
        <taxon>Halanaerobium</taxon>
    </lineage>
</organism>
<protein>
    <submittedName>
        <fullName evidence="10">Prepilin-type N-terminal cleavage/methylation domain-containing protein</fullName>
    </submittedName>
</protein>
<evidence type="ECO:0000256" key="3">
    <source>
        <dbReference type="ARBA" id="ARBA00022481"/>
    </source>
</evidence>
<dbReference type="EMBL" id="SOEF01000008">
    <property type="protein sequence ID" value="TDX45376.1"/>
    <property type="molecule type" value="Genomic_DNA"/>
</dbReference>
<evidence type="ECO:0000256" key="2">
    <source>
        <dbReference type="ARBA" id="ARBA00022475"/>
    </source>
</evidence>
<dbReference type="Pfam" id="PF07963">
    <property type="entry name" value="N_methyl"/>
    <property type="match status" value="1"/>
</dbReference>
<evidence type="ECO:0000313" key="11">
    <source>
        <dbReference type="EMBL" id="TDX45376.1"/>
    </source>
</evidence>
<dbReference type="GO" id="GO:0015627">
    <property type="term" value="C:type II protein secretion system complex"/>
    <property type="evidence" value="ECO:0007669"/>
    <property type="project" value="InterPro"/>
</dbReference>
<dbReference type="GeneID" id="57012301"/>
<evidence type="ECO:0000256" key="6">
    <source>
        <dbReference type="ARBA" id="ARBA00022989"/>
    </source>
</evidence>
<evidence type="ECO:0000313" key="13">
    <source>
        <dbReference type="Proteomes" id="UP000295472"/>
    </source>
</evidence>
<evidence type="ECO:0000259" key="9">
    <source>
        <dbReference type="Pfam" id="PF12019"/>
    </source>
</evidence>
<accession>A0A1G8HD30</accession>
<dbReference type="SUPFAM" id="SSF54523">
    <property type="entry name" value="Pili subunits"/>
    <property type="match status" value="1"/>
</dbReference>
<dbReference type="Proteomes" id="UP000295472">
    <property type="component" value="Unassembled WGS sequence"/>
</dbReference>
<reference evidence="10 12" key="1">
    <citation type="submission" date="2016-10" db="EMBL/GenBank/DDBJ databases">
        <authorList>
            <person name="de Groot N.N."/>
        </authorList>
    </citation>
    <scope>NUCLEOTIDE SEQUENCE [LARGE SCALE GENOMIC DNA]</scope>
    <source>
        <strain evidence="10 12">WG7</strain>
    </source>
</reference>
<keyword evidence="4" id="KW-0997">Cell inner membrane</keyword>
<dbReference type="Proteomes" id="UP000198945">
    <property type="component" value="Unassembled WGS sequence"/>
</dbReference>
<evidence type="ECO:0000313" key="10">
    <source>
        <dbReference type="EMBL" id="SDI04400.1"/>
    </source>
</evidence>
<evidence type="ECO:0000256" key="8">
    <source>
        <dbReference type="SAM" id="Phobius"/>
    </source>
</evidence>
<gene>
    <name evidence="11" type="ORF">C7954_10869</name>
    <name evidence="10" type="ORF">SAMN04515654_10166</name>
</gene>
<feature type="domain" description="General secretion pathway GspH" evidence="9">
    <location>
        <begin position="43"/>
        <end position="155"/>
    </location>
</feature>
<evidence type="ECO:0000256" key="5">
    <source>
        <dbReference type="ARBA" id="ARBA00022692"/>
    </source>
</evidence>
<dbReference type="PROSITE" id="PS00409">
    <property type="entry name" value="PROKAR_NTER_METHYL"/>
    <property type="match status" value="1"/>
</dbReference>
<reference evidence="11 13" key="2">
    <citation type="submission" date="2019-03" db="EMBL/GenBank/DDBJ databases">
        <title>Subsurface microbial communities from deep shales in Ohio and West Virginia, USA.</title>
        <authorList>
            <person name="Wrighton K."/>
        </authorList>
    </citation>
    <scope>NUCLEOTIDE SEQUENCE [LARGE SCALE GENOMIC DNA]</scope>
    <source>
        <strain evidence="11 13">DSMZ 11287</strain>
    </source>
</reference>
<dbReference type="GO" id="GO:0015628">
    <property type="term" value="P:protein secretion by the type II secretion system"/>
    <property type="evidence" value="ECO:0007669"/>
    <property type="project" value="InterPro"/>
</dbReference>
<dbReference type="InterPro" id="IPR012902">
    <property type="entry name" value="N_methyl_site"/>
</dbReference>
<sequence>MKKYEGGFSLIELLLVITIMGILLTISFRPQLKSDFEIKQQLDSLAADLRWARNKAILDNQTYIFRIYTVKESSAANKIPYYFYVKENDQKIIKKKGYYSSDLILYKTLSLKVVEAEYYEWIRFNNTATARGGTVGLAKAHPNAEKYKVTVNQLGRVRVEK</sequence>
<name>A0A1G8HD30_9FIRM</name>
<dbReference type="InterPro" id="IPR022346">
    <property type="entry name" value="T2SS_GspH"/>
</dbReference>
<keyword evidence="5 8" id="KW-0812">Transmembrane</keyword>
<dbReference type="InterPro" id="IPR045584">
    <property type="entry name" value="Pilin-like"/>
</dbReference>
<keyword evidence="7 8" id="KW-0472">Membrane</keyword>
<dbReference type="Gene3D" id="3.55.40.10">
    <property type="entry name" value="minor pseudopilin epsh domain"/>
    <property type="match status" value="1"/>
</dbReference>
<dbReference type="AlphaFoldDB" id="A0A1G8HD30"/>
<dbReference type="GO" id="GO:0005886">
    <property type="term" value="C:plasma membrane"/>
    <property type="evidence" value="ECO:0007669"/>
    <property type="project" value="UniProtKB-SubCell"/>
</dbReference>
<keyword evidence="6 8" id="KW-1133">Transmembrane helix</keyword>
<evidence type="ECO:0000256" key="1">
    <source>
        <dbReference type="ARBA" id="ARBA00004377"/>
    </source>
</evidence>
<comment type="subcellular location">
    <subcellularLocation>
        <location evidence="1">Cell inner membrane</location>
        <topology evidence="1">Single-pass membrane protein</topology>
    </subcellularLocation>
</comment>
<dbReference type="Pfam" id="PF12019">
    <property type="entry name" value="GspH"/>
    <property type="match status" value="1"/>
</dbReference>
<keyword evidence="3" id="KW-0488">Methylation</keyword>